<dbReference type="SUPFAM" id="SSF53822">
    <property type="entry name" value="Periplasmic binding protein-like I"/>
    <property type="match status" value="1"/>
</dbReference>
<evidence type="ECO:0000256" key="2">
    <source>
        <dbReference type="ARBA" id="ARBA00022448"/>
    </source>
</evidence>
<accession>A0AAC9WHK6</accession>
<organism evidence="7 8">
    <name type="scientific">Clostridium formicaceticum</name>
    <dbReference type="NCBI Taxonomy" id="1497"/>
    <lineage>
        <taxon>Bacteria</taxon>
        <taxon>Bacillati</taxon>
        <taxon>Bacillota</taxon>
        <taxon>Clostridia</taxon>
        <taxon>Eubacteriales</taxon>
        <taxon>Clostridiaceae</taxon>
        <taxon>Clostridium</taxon>
    </lineage>
</organism>
<evidence type="ECO:0000313" key="8">
    <source>
        <dbReference type="Proteomes" id="UP000192478"/>
    </source>
</evidence>
<dbReference type="CDD" id="cd06349">
    <property type="entry name" value="PBP1_ABC_HAAT-like"/>
    <property type="match status" value="1"/>
</dbReference>
<feature type="domain" description="Leucine-binding protein" evidence="6">
    <location>
        <begin position="35"/>
        <end position="373"/>
    </location>
</feature>
<protein>
    <submittedName>
        <fullName evidence="7">Leucine-, isoleucine-, valine-, threonine-, and alanine-binding protein</fullName>
    </submittedName>
</protein>
<dbReference type="InterPro" id="IPR000709">
    <property type="entry name" value="Leu_Ile_Val-bd"/>
</dbReference>
<dbReference type="PANTHER" id="PTHR30483">
    <property type="entry name" value="LEUCINE-SPECIFIC-BINDING PROTEIN"/>
    <property type="match status" value="1"/>
</dbReference>
<evidence type="ECO:0000256" key="3">
    <source>
        <dbReference type="ARBA" id="ARBA00022729"/>
    </source>
</evidence>
<feature type="signal peptide" evidence="5">
    <location>
        <begin position="1"/>
        <end position="20"/>
    </location>
</feature>
<sequence>MMKKAIVLILTLSMIFLLLAGCTSTTEKASGELEEITIAVAAPLSGDYAQYGSAFRMGTELKAKEINEAGGIDGKQVKLTFLDDRNDAREATNVAQRLVDDEKVTAVIGHFSSTASLAAASVYEAGGLVQFSPTTSHPDFTGEGNYMFRNINTQAIEAPIAADMVVNQLDKKKIAVIYINNDWGITARDHFVEEAKNLGAEIVAEETFIGGQTQDFTSTLTKINNVNPDVIFLAAFYTETGMIAQQMKQLGYDIPLAGLSSLYNEELIKLAGDSVNGLYLTTNFFPDDENAAISTFIESFRTAYNQEPDQFAAVAYDTLGVLAKAIEKAGTDRAAIRDELAKTADYEGVTGNITFNENRDVVKTMSVLQIQDGEFVLVK</sequence>
<dbReference type="Gene3D" id="3.40.50.2300">
    <property type="match status" value="2"/>
</dbReference>
<keyword evidence="4" id="KW-0029">Amino-acid transport</keyword>
<dbReference type="InterPro" id="IPR028082">
    <property type="entry name" value="Peripla_BP_I"/>
</dbReference>
<name>A0AAC9WHK6_9CLOT</name>
<keyword evidence="3 5" id="KW-0732">Signal</keyword>
<gene>
    <name evidence="7" type="primary">braC</name>
    <name evidence="7" type="ORF">CLFO_36240</name>
</gene>
<reference evidence="7 8" key="1">
    <citation type="submission" date="2017-03" db="EMBL/GenBank/DDBJ databases">
        <title>Complete sequence of Clostridium formicaceticum DSM 92.</title>
        <authorList>
            <person name="Poehlein A."/>
            <person name="Karl M."/>
            <person name="Bengelsdorf F.R."/>
            <person name="Duerre P."/>
            <person name="Daniel R."/>
        </authorList>
    </citation>
    <scope>NUCLEOTIDE SEQUENCE [LARGE SCALE GENOMIC DNA]</scope>
    <source>
        <strain evidence="7 8">DSM 92</strain>
    </source>
</reference>
<evidence type="ECO:0000259" key="6">
    <source>
        <dbReference type="Pfam" id="PF13458"/>
    </source>
</evidence>
<dbReference type="InterPro" id="IPR028081">
    <property type="entry name" value="Leu-bd"/>
</dbReference>
<dbReference type="GO" id="GO:0006865">
    <property type="term" value="P:amino acid transport"/>
    <property type="evidence" value="ECO:0007669"/>
    <property type="project" value="UniProtKB-KW"/>
</dbReference>
<evidence type="ECO:0000256" key="1">
    <source>
        <dbReference type="ARBA" id="ARBA00010062"/>
    </source>
</evidence>
<dbReference type="PANTHER" id="PTHR30483:SF6">
    <property type="entry name" value="PERIPLASMIC BINDING PROTEIN OF ABC TRANSPORTER FOR NATURAL AMINO ACIDS"/>
    <property type="match status" value="1"/>
</dbReference>
<evidence type="ECO:0000256" key="5">
    <source>
        <dbReference type="SAM" id="SignalP"/>
    </source>
</evidence>
<dbReference type="PROSITE" id="PS51257">
    <property type="entry name" value="PROKAR_LIPOPROTEIN"/>
    <property type="match status" value="1"/>
</dbReference>
<evidence type="ECO:0000313" key="7">
    <source>
        <dbReference type="EMBL" id="ARE89217.1"/>
    </source>
</evidence>
<dbReference type="Pfam" id="PF13458">
    <property type="entry name" value="Peripla_BP_6"/>
    <property type="match status" value="1"/>
</dbReference>
<dbReference type="Proteomes" id="UP000192478">
    <property type="component" value="Chromosome"/>
</dbReference>
<comment type="similarity">
    <text evidence="1">Belongs to the leucine-binding protein family.</text>
</comment>
<feature type="chain" id="PRO_5042175714" evidence="5">
    <location>
        <begin position="21"/>
        <end position="379"/>
    </location>
</feature>
<evidence type="ECO:0000256" key="4">
    <source>
        <dbReference type="ARBA" id="ARBA00022970"/>
    </source>
</evidence>
<dbReference type="InterPro" id="IPR051010">
    <property type="entry name" value="BCAA_transport"/>
</dbReference>
<dbReference type="EMBL" id="CP020559">
    <property type="protein sequence ID" value="ARE89217.1"/>
    <property type="molecule type" value="Genomic_DNA"/>
</dbReference>
<dbReference type="AlphaFoldDB" id="A0AAC9WHK6"/>
<keyword evidence="2" id="KW-0813">Transport</keyword>
<dbReference type="PRINTS" id="PR00337">
    <property type="entry name" value="LEUILEVALBP"/>
</dbReference>
<proteinExistence type="inferred from homology"/>